<dbReference type="EMBL" id="MLYV02001137">
    <property type="protein sequence ID" value="PSR72758.1"/>
    <property type="molecule type" value="Genomic_DNA"/>
</dbReference>
<name>A0A2R6NKK1_9APHY</name>
<sequence length="247" mass="27963">MAQPYLHPLQVNPRTGEPFLRLPTPLDNFIITPPRSNDAPALKEILNDPRVYKTLESPPFPYLLTHAESYLDMITKECDAALEEAKKAYKEGASEPLGHVENCPVRYIREVKEDGSEVLVGDIALHRCQYPDVKDQSEREELVRTNMRYAVGDPEIAWCFSDLVAGPYHGRGIMSGALKAIMDQWLIPRMGARFIRAEAFIGNVGSVRVFEKNGFVMEKTVQYEMVTNCGVTRLGLHVLCWRSEQKP</sequence>
<dbReference type="Pfam" id="PF13302">
    <property type="entry name" value="Acetyltransf_3"/>
    <property type="match status" value="1"/>
</dbReference>
<dbReference type="InterPro" id="IPR000182">
    <property type="entry name" value="GNAT_dom"/>
</dbReference>
<dbReference type="Gene3D" id="3.40.630.30">
    <property type="match status" value="1"/>
</dbReference>
<gene>
    <name evidence="2" type="ORF">PHLCEN_2v11378</name>
</gene>
<accession>A0A2R6NKK1</accession>
<protein>
    <recommendedName>
        <fullName evidence="1">N-acetyltransferase domain-containing protein</fullName>
    </recommendedName>
</protein>
<dbReference type="InterPro" id="IPR016181">
    <property type="entry name" value="Acyl_CoA_acyltransferase"/>
</dbReference>
<dbReference type="AlphaFoldDB" id="A0A2R6NKK1"/>
<dbReference type="Proteomes" id="UP000186601">
    <property type="component" value="Unassembled WGS sequence"/>
</dbReference>
<feature type="domain" description="N-acetyltransferase" evidence="1">
    <location>
        <begin position="29"/>
        <end position="216"/>
    </location>
</feature>
<dbReference type="SUPFAM" id="SSF55729">
    <property type="entry name" value="Acyl-CoA N-acyltransferases (Nat)"/>
    <property type="match status" value="1"/>
</dbReference>
<dbReference type="GO" id="GO:0016747">
    <property type="term" value="F:acyltransferase activity, transferring groups other than amino-acyl groups"/>
    <property type="evidence" value="ECO:0007669"/>
    <property type="project" value="InterPro"/>
</dbReference>
<evidence type="ECO:0000313" key="2">
    <source>
        <dbReference type="EMBL" id="PSR72758.1"/>
    </source>
</evidence>
<dbReference type="PANTHER" id="PTHR43328:SF1">
    <property type="entry name" value="N-ACETYLTRANSFERASE DOMAIN-CONTAINING PROTEIN"/>
    <property type="match status" value="1"/>
</dbReference>
<evidence type="ECO:0000313" key="3">
    <source>
        <dbReference type="Proteomes" id="UP000186601"/>
    </source>
</evidence>
<keyword evidence="3" id="KW-1185">Reference proteome</keyword>
<reference evidence="2 3" key="1">
    <citation type="submission" date="2018-02" db="EMBL/GenBank/DDBJ databases">
        <title>Genome sequence of the basidiomycete white-rot fungus Phlebia centrifuga.</title>
        <authorList>
            <person name="Granchi Z."/>
            <person name="Peng M."/>
            <person name="de Vries R.P."/>
            <person name="Hilden K."/>
            <person name="Makela M.R."/>
            <person name="Grigoriev I."/>
            <person name="Riley R."/>
        </authorList>
    </citation>
    <scope>NUCLEOTIDE SEQUENCE [LARGE SCALE GENOMIC DNA]</scope>
    <source>
        <strain evidence="2 3">FBCC195</strain>
    </source>
</reference>
<dbReference type="PANTHER" id="PTHR43328">
    <property type="entry name" value="ACETYLTRANSFERASE-RELATED"/>
    <property type="match status" value="1"/>
</dbReference>
<organism evidence="2 3">
    <name type="scientific">Hermanssonia centrifuga</name>
    <dbReference type="NCBI Taxonomy" id="98765"/>
    <lineage>
        <taxon>Eukaryota</taxon>
        <taxon>Fungi</taxon>
        <taxon>Dikarya</taxon>
        <taxon>Basidiomycota</taxon>
        <taxon>Agaricomycotina</taxon>
        <taxon>Agaricomycetes</taxon>
        <taxon>Polyporales</taxon>
        <taxon>Meruliaceae</taxon>
        <taxon>Hermanssonia</taxon>
    </lineage>
</organism>
<dbReference type="OrthoDB" id="630895at2759"/>
<comment type="caution">
    <text evidence="2">The sequence shown here is derived from an EMBL/GenBank/DDBJ whole genome shotgun (WGS) entry which is preliminary data.</text>
</comment>
<evidence type="ECO:0000259" key="1">
    <source>
        <dbReference type="Pfam" id="PF13302"/>
    </source>
</evidence>
<dbReference type="STRING" id="98765.A0A2R6NKK1"/>
<proteinExistence type="predicted"/>